<evidence type="ECO:0000256" key="3">
    <source>
        <dbReference type="ARBA" id="ARBA00022692"/>
    </source>
</evidence>
<gene>
    <name evidence="6" type="ORF">LAZ67_10003561</name>
</gene>
<dbReference type="Proteomes" id="UP001235939">
    <property type="component" value="Chromosome 10"/>
</dbReference>
<evidence type="ECO:0000313" key="6">
    <source>
        <dbReference type="EMBL" id="UYV73473.1"/>
    </source>
</evidence>
<evidence type="ECO:0000256" key="1">
    <source>
        <dbReference type="ARBA" id="ARBA00004141"/>
    </source>
</evidence>
<reference evidence="6 7" key="1">
    <citation type="submission" date="2022-01" db="EMBL/GenBank/DDBJ databases">
        <title>A chromosomal length assembly of Cordylochernes scorpioides.</title>
        <authorList>
            <person name="Zeh D."/>
            <person name="Zeh J."/>
        </authorList>
    </citation>
    <scope>NUCLEOTIDE SEQUENCE [LARGE SCALE GENOMIC DNA]</scope>
    <source>
        <strain evidence="6">IN4F17</strain>
        <tissue evidence="6">Whole Body</tissue>
    </source>
</reference>
<proteinExistence type="inferred from homology"/>
<protein>
    <submittedName>
        <fullName evidence="6">TAPT1</fullName>
    </submittedName>
</protein>
<evidence type="ECO:0000256" key="2">
    <source>
        <dbReference type="ARBA" id="ARBA00008803"/>
    </source>
</evidence>
<keyword evidence="3" id="KW-0812">Transmembrane</keyword>
<name>A0ABY6KX83_9ARAC</name>
<accession>A0ABY6KX83</accession>
<comment type="similarity">
    <text evidence="2">Belongs to the TAPT1 family.</text>
</comment>
<dbReference type="Pfam" id="PF05346">
    <property type="entry name" value="DUF747"/>
    <property type="match status" value="1"/>
</dbReference>
<dbReference type="PANTHER" id="PTHR13317">
    <property type="entry name" value="TRANSMEMBRANE ANTERIOR POSTERIOR TRANSFORMATION PROTEIN 1 HOMOLOG"/>
    <property type="match status" value="1"/>
</dbReference>
<dbReference type="EMBL" id="CP092872">
    <property type="protein sequence ID" value="UYV73473.1"/>
    <property type="molecule type" value="Genomic_DNA"/>
</dbReference>
<evidence type="ECO:0000313" key="7">
    <source>
        <dbReference type="Proteomes" id="UP001235939"/>
    </source>
</evidence>
<keyword evidence="4" id="KW-1133">Transmembrane helix</keyword>
<keyword evidence="7" id="KW-1185">Reference proteome</keyword>
<evidence type="ECO:0000256" key="5">
    <source>
        <dbReference type="ARBA" id="ARBA00023136"/>
    </source>
</evidence>
<dbReference type="InterPro" id="IPR008010">
    <property type="entry name" value="Tatp1"/>
</dbReference>
<evidence type="ECO:0000256" key="4">
    <source>
        <dbReference type="ARBA" id="ARBA00022989"/>
    </source>
</evidence>
<sequence length="386" mass="43102">MAAAPNMEYKRCSSCIPGLGAFTGYYQLGHLSPGPVLRLPYIPKGNLVKPLWFCRWCIVERSLHNPGKGVLRSADLAPKGMAASDMRNRRHVQPLLTWSTNAAHPVSLDQEPLQGRIWFLLYDCSMVFLFEVTVDWVKHGFITKFNDIPSEVYSEYTISLAYDMASSKLKNAYSDHADLVSRRMGFMPIPLTALLLRTPCAATPNMEYKRCSSCIPGLGALTGYYQLGQLNPGFLVSLLLLHLLLFHPGLGPAMADLVALKMAINLYLLGKACDHIDRHRQAKKALETRQCASLPSTPPHHRLSLEEERIKLISAQSLPQTPQRSQTSSLEDIAAHVERLHHGAIEPNPIFSDSTVNLQQWQISPMGILTPSRESPQQRRISLQTT</sequence>
<keyword evidence="5" id="KW-0472">Membrane</keyword>
<organism evidence="6 7">
    <name type="scientific">Cordylochernes scorpioides</name>
    <dbReference type="NCBI Taxonomy" id="51811"/>
    <lineage>
        <taxon>Eukaryota</taxon>
        <taxon>Metazoa</taxon>
        <taxon>Ecdysozoa</taxon>
        <taxon>Arthropoda</taxon>
        <taxon>Chelicerata</taxon>
        <taxon>Arachnida</taxon>
        <taxon>Pseudoscorpiones</taxon>
        <taxon>Cheliferoidea</taxon>
        <taxon>Chernetidae</taxon>
        <taxon>Cordylochernes</taxon>
    </lineage>
</organism>
<comment type="subcellular location">
    <subcellularLocation>
        <location evidence="1">Membrane</location>
        <topology evidence="1">Multi-pass membrane protein</topology>
    </subcellularLocation>
</comment>
<dbReference type="PANTHER" id="PTHR13317:SF4">
    <property type="entry name" value="TRANSMEMBRANE ANTERIOR POSTERIOR TRANSFORMATION PROTEIN 1 HOMOLOG"/>
    <property type="match status" value="1"/>
</dbReference>